<evidence type="ECO:0000256" key="1">
    <source>
        <dbReference type="SAM" id="MobiDB-lite"/>
    </source>
</evidence>
<dbReference type="Pfam" id="PF14131">
    <property type="entry name" value="DUF4298"/>
    <property type="match status" value="1"/>
</dbReference>
<gene>
    <name evidence="2" type="ORF">CYJ26_01780</name>
</gene>
<accession>A0A2I1KVI5</accession>
<proteinExistence type="predicted"/>
<dbReference type="Proteomes" id="UP000234778">
    <property type="component" value="Unassembled WGS sequence"/>
</dbReference>
<organism evidence="2 3">
    <name type="scientific">Actinomyces urogenitalis</name>
    <dbReference type="NCBI Taxonomy" id="103621"/>
    <lineage>
        <taxon>Bacteria</taxon>
        <taxon>Bacillati</taxon>
        <taxon>Actinomycetota</taxon>
        <taxon>Actinomycetes</taxon>
        <taxon>Actinomycetales</taxon>
        <taxon>Actinomycetaceae</taxon>
        <taxon>Actinomyces</taxon>
    </lineage>
</organism>
<dbReference type="EMBL" id="PKHA01000001">
    <property type="protein sequence ID" value="PKY99640.1"/>
    <property type="molecule type" value="Genomic_DNA"/>
</dbReference>
<comment type="caution">
    <text evidence="2">The sequence shown here is derived from an EMBL/GenBank/DDBJ whole genome shotgun (WGS) entry which is preliminary data.</text>
</comment>
<reference evidence="2 3" key="1">
    <citation type="submission" date="2017-12" db="EMBL/GenBank/DDBJ databases">
        <title>Phylogenetic diversity of female urinary microbiome.</title>
        <authorList>
            <person name="Thomas-White K."/>
            <person name="Wolfe A.J."/>
        </authorList>
    </citation>
    <scope>NUCLEOTIDE SEQUENCE [LARGE SCALE GENOMIC DNA]</scope>
    <source>
        <strain evidence="2 3">UMB0319</strain>
    </source>
</reference>
<dbReference type="InterPro" id="IPR025384">
    <property type="entry name" value="DUF4298"/>
</dbReference>
<sequence length="165" mass="18242">MTTNLWRAAAPDNMGQAGRRLYAAPAARPNQPGAGPGRCSTTPSQSAGASQHHALVVDLIGWERMDAGTQARLSHFQALYARVERDNAELSAILEALPRMQERLAELVGYYDTQWSTDHEEIDSFPSGEGSYSILSEDAIYNEIHSRLSLVQEMEHACREILSQE</sequence>
<evidence type="ECO:0000313" key="3">
    <source>
        <dbReference type="Proteomes" id="UP000234778"/>
    </source>
</evidence>
<evidence type="ECO:0000313" key="2">
    <source>
        <dbReference type="EMBL" id="PKY99640.1"/>
    </source>
</evidence>
<protein>
    <submittedName>
        <fullName evidence="2">DUF4298 domain-containing protein</fullName>
    </submittedName>
</protein>
<feature type="region of interest" description="Disordered" evidence="1">
    <location>
        <begin position="26"/>
        <end position="50"/>
    </location>
</feature>
<dbReference type="AlphaFoldDB" id="A0A2I1KVI5"/>
<name>A0A2I1KVI5_9ACTO</name>
<feature type="compositionally biased region" description="Polar residues" evidence="1">
    <location>
        <begin position="39"/>
        <end position="49"/>
    </location>
</feature>